<proteinExistence type="predicted"/>
<protein>
    <submittedName>
        <fullName evidence="1">DinB family protein</fullName>
    </submittedName>
</protein>
<dbReference type="Gene3D" id="1.20.120.450">
    <property type="entry name" value="dinb family like domain"/>
    <property type="match status" value="1"/>
</dbReference>
<sequence>MSTYHSKLMELLVPAYRMHSQTFIHVLEGISEQDAQKRIDDRTNHILWMVGNFVNMRYALAWSLGLSDVDPHQDLFYMGKALDTSYTYPTLTGLLQNFHTISPKVYQRLAEVTDAELAEPLEIGMHIPFIEETRLSFVGMCIGREDYLLGQLALMRRILDYPAMNYDFDETITY</sequence>
<comment type="caution">
    <text evidence="1">The sequence shown here is derived from an EMBL/GenBank/DDBJ whole genome shotgun (WGS) entry which is preliminary data.</text>
</comment>
<dbReference type="EMBL" id="JBHULR010000003">
    <property type="protein sequence ID" value="MFD2547146.1"/>
    <property type="molecule type" value="Genomic_DNA"/>
</dbReference>
<dbReference type="Proteomes" id="UP001597545">
    <property type="component" value="Unassembled WGS sequence"/>
</dbReference>
<name>A0ABW5KHW9_9SPHI</name>
<evidence type="ECO:0000313" key="1">
    <source>
        <dbReference type="EMBL" id="MFD2547146.1"/>
    </source>
</evidence>
<evidence type="ECO:0000313" key="2">
    <source>
        <dbReference type="Proteomes" id="UP001597545"/>
    </source>
</evidence>
<gene>
    <name evidence="1" type="ORF">ACFSR5_05740</name>
</gene>
<organism evidence="1 2">
    <name type="scientific">Sphingobacterium suaedae</name>
    <dbReference type="NCBI Taxonomy" id="1686402"/>
    <lineage>
        <taxon>Bacteria</taxon>
        <taxon>Pseudomonadati</taxon>
        <taxon>Bacteroidota</taxon>
        <taxon>Sphingobacteriia</taxon>
        <taxon>Sphingobacteriales</taxon>
        <taxon>Sphingobacteriaceae</taxon>
        <taxon>Sphingobacterium</taxon>
    </lineage>
</organism>
<dbReference type="InterPro" id="IPR034660">
    <property type="entry name" value="DinB/YfiT-like"/>
</dbReference>
<accession>A0ABW5KHW9</accession>
<keyword evidence="2" id="KW-1185">Reference proteome</keyword>
<reference evidence="2" key="1">
    <citation type="journal article" date="2019" name="Int. J. Syst. Evol. Microbiol.">
        <title>The Global Catalogue of Microorganisms (GCM) 10K type strain sequencing project: providing services to taxonomists for standard genome sequencing and annotation.</title>
        <authorList>
            <consortium name="The Broad Institute Genomics Platform"/>
            <consortium name="The Broad Institute Genome Sequencing Center for Infectious Disease"/>
            <person name="Wu L."/>
            <person name="Ma J."/>
        </authorList>
    </citation>
    <scope>NUCLEOTIDE SEQUENCE [LARGE SCALE GENOMIC DNA]</scope>
    <source>
        <strain evidence="2">KCTC 42662</strain>
    </source>
</reference>
<dbReference type="SUPFAM" id="SSF109854">
    <property type="entry name" value="DinB/YfiT-like putative metalloenzymes"/>
    <property type="match status" value="1"/>
</dbReference>
<dbReference type="RefSeq" id="WP_380901622.1">
    <property type="nucleotide sequence ID" value="NZ_JBHUEG010000007.1"/>
</dbReference>